<evidence type="ECO:0000313" key="2">
    <source>
        <dbReference type="EMBL" id="CAF0801778.1"/>
    </source>
</evidence>
<gene>
    <name evidence="2" type="ORF">OVA965_LOCUS4683</name>
    <name evidence="3" type="ORF">TMI583_LOCUS4681</name>
</gene>
<feature type="signal peptide" evidence="1">
    <location>
        <begin position="1"/>
        <end position="23"/>
    </location>
</feature>
<sequence>MKESAPFCLFQILFVFLRQMSQTQESKEQMLDYCKSCSKEDKAELKKIKDFRNTYDRKKAVEWYTKDSFIYRLVNRALTREPIYALYLLRFYITDSYLEIEGTKSTRSTETTYRGQIISKEEIDMLNDNSKNVISVSSFFSTTRNPLVTKRMIEEVANTENLVCVLFEIEVNHKMKPNVCIDIHKYLGITSEESEVLFNLGTVFKIKSVAFDDEIAAWKVNMVTTNGILDFQDYLKAYKTEITNINELFGSFFRAIGGHTTAEQYFQLMLKNTDRSQEATDIYDNIGDIKLEIMQLLSALKHYKSAYEIRK</sequence>
<proteinExistence type="predicted"/>
<organism evidence="2 4">
    <name type="scientific">Didymodactylos carnosus</name>
    <dbReference type="NCBI Taxonomy" id="1234261"/>
    <lineage>
        <taxon>Eukaryota</taxon>
        <taxon>Metazoa</taxon>
        <taxon>Spiralia</taxon>
        <taxon>Gnathifera</taxon>
        <taxon>Rotifera</taxon>
        <taxon>Eurotatoria</taxon>
        <taxon>Bdelloidea</taxon>
        <taxon>Philodinida</taxon>
        <taxon>Philodinidae</taxon>
        <taxon>Didymodactylos</taxon>
    </lineage>
</organism>
<dbReference type="Gene3D" id="1.25.40.10">
    <property type="entry name" value="Tetratricopeptide repeat domain"/>
    <property type="match status" value="1"/>
</dbReference>
<dbReference type="Proteomes" id="UP000682733">
    <property type="component" value="Unassembled WGS sequence"/>
</dbReference>
<comment type="caution">
    <text evidence="2">The sequence shown here is derived from an EMBL/GenBank/DDBJ whole genome shotgun (WGS) entry which is preliminary data.</text>
</comment>
<dbReference type="EMBL" id="CAJOBA010001253">
    <property type="protein sequence ID" value="CAF3585145.1"/>
    <property type="molecule type" value="Genomic_DNA"/>
</dbReference>
<accession>A0A8S2CZB6</accession>
<dbReference type="InterPro" id="IPR011990">
    <property type="entry name" value="TPR-like_helical_dom_sf"/>
</dbReference>
<dbReference type="Gene3D" id="3.90.176.10">
    <property type="entry name" value="Toxin ADP-ribosyltransferase, Chain A, domain 1"/>
    <property type="match status" value="1"/>
</dbReference>
<evidence type="ECO:0000313" key="4">
    <source>
        <dbReference type="Proteomes" id="UP000677228"/>
    </source>
</evidence>
<feature type="chain" id="PRO_5036434476" evidence="1">
    <location>
        <begin position="24"/>
        <end position="311"/>
    </location>
</feature>
<dbReference type="Proteomes" id="UP000677228">
    <property type="component" value="Unassembled WGS sequence"/>
</dbReference>
<protein>
    <submittedName>
        <fullName evidence="2">Uncharacterized protein</fullName>
    </submittedName>
</protein>
<dbReference type="AlphaFoldDB" id="A0A8S2CZB6"/>
<reference evidence="2" key="1">
    <citation type="submission" date="2021-02" db="EMBL/GenBank/DDBJ databases">
        <authorList>
            <person name="Nowell W R."/>
        </authorList>
    </citation>
    <scope>NUCLEOTIDE SEQUENCE</scope>
</reference>
<evidence type="ECO:0000313" key="3">
    <source>
        <dbReference type="EMBL" id="CAF3585145.1"/>
    </source>
</evidence>
<evidence type="ECO:0000256" key="1">
    <source>
        <dbReference type="SAM" id="SignalP"/>
    </source>
</evidence>
<name>A0A8S2CZB6_9BILA</name>
<dbReference type="EMBL" id="CAJNOK010001253">
    <property type="protein sequence ID" value="CAF0801778.1"/>
    <property type="molecule type" value="Genomic_DNA"/>
</dbReference>
<dbReference type="SUPFAM" id="SSF56399">
    <property type="entry name" value="ADP-ribosylation"/>
    <property type="match status" value="1"/>
</dbReference>
<keyword evidence="1" id="KW-0732">Signal</keyword>